<gene>
    <name evidence="1" type="ORF">JFY56_01905</name>
</gene>
<dbReference type="EMBL" id="JAELYA010000001">
    <property type="protein sequence ID" value="MBO3273977.1"/>
    <property type="molecule type" value="Genomic_DNA"/>
</dbReference>
<keyword evidence="2" id="KW-1185">Reference proteome</keyword>
<proteinExistence type="predicted"/>
<comment type="caution">
    <text evidence="1">The sequence shown here is derived from an EMBL/GenBank/DDBJ whole genome shotgun (WGS) entry which is preliminary data.</text>
</comment>
<dbReference type="RefSeq" id="WP_208311794.1">
    <property type="nucleotide sequence ID" value="NZ_JAELYA010000001.1"/>
</dbReference>
<sequence>MQRVLMVCAVLGMLAGCAEPPVEQPKANGAYLIIEGREAWAVLVADGKRVEERGTVLDAIHLPKARSPIAASYVIETPNCGRLQWLTGGEGESLGTTVYAVGDEPADLSTCSIRGGLSRMWTALDYSG</sequence>
<reference evidence="1 2" key="1">
    <citation type="submission" date="2020-12" db="EMBL/GenBank/DDBJ databases">
        <title>Pseudomonas schmalbachii sp. nov. isolated from millipede gut.</title>
        <authorList>
            <person name="Shelomi M."/>
        </authorList>
    </citation>
    <scope>NUCLEOTIDE SEQUENCE [LARGE SCALE GENOMIC DNA]</scope>
    <source>
        <strain evidence="1 2">Milli4</strain>
    </source>
</reference>
<name>A0ABS3TJY7_9PSED</name>
<organism evidence="1 2">
    <name type="scientific">Pseudomonas schmalbachii</name>
    <dbReference type="NCBI Taxonomy" id="2816993"/>
    <lineage>
        <taxon>Bacteria</taxon>
        <taxon>Pseudomonadati</taxon>
        <taxon>Pseudomonadota</taxon>
        <taxon>Gammaproteobacteria</taxon>
        <taxon>Pseudomonadales</taxon>
        <taxon>Pseudomonadaceae</taxon>
        <taxon>Pseudomonas</taxon>
    </lineage>
</organism>
<evidence type="ECO:0000313" key="1">
    <source>
        <dbReference type="EMBL" id="MBO3273977.1"/>
    </source>
</evidence>
<evidence type="ECO:0000313" key="2">
    <source>
        <dbReference type="Proteomes" id="UP000669060"/>
    </source>
</evidence>
<accession>A0ABS3TJY7</accession>
<evidence type="ECO:0008006" key="3">
    <source>
        <dbReference type="Google" id="ProtNLM"/>
    </source>
</evidence>
<dbReference type="Proteomes" id="UP000669060">
    <property type="component" value="Unassembled WGS sequence"/>
</dbReference>
<protein>
    <recommendedName>
        <fullName evidence="3">Lipoprotein</fullName>
    </recommendedName>
</protein>
<dbReference type="PROSITE" id="PS51257">
    <property type="entry name" value="PROKAR_LIPOPROTEIN"/>
    <property type="match status" value="1"/>
</dbReference>